<dbReference type="STRING" id="660122.C7ZQN5"/>
<feature type="region of interest" description="Disordered" evidence="1">
    <location>
        <begin position="183"/>
        <end position="208"/>
    </location>
</feature>
<organism evidence="2 3">
    <name type="scientific">Fusarium vanettenii (strain ATCC MYA-4622 / CBS 123669 / FGSC 9596 / NRRL 45880 / 77-13-4)</name>
    <name type="common">Fusarium solani subsp. pisi</name>
    <dbReference type="NCBI Taxonomy" id="660122"/>
    <lineage>
        <taxon>Eukaryota</taxon>
        <taxon>Fungi</taxon>
        <taxon>Dikarya</taxon>
        <taxon>Ascomycota</taxon>
        <taxon>Pezizomycotina</taxon>
        <taxon>Sordariomycetes</taxon>
        <taxon>Hypocreomycetidae</taxon>
        <taxon>Hypocreales</taxon>
        <taxon>Nectriaceae</taxon>
        <taxon>Fusarium</taxon>
        <taxon>Fusarium solani species complex</taxon>
        <taxon>Fusarium vanettenii</taxon>
    </lineage>
</organism>
<proteinExistence type="predicted"/>
<dbReference type="OrthoDB" id="195446at2759"/>
<dbReference type="OMA" id="EDSHIND"/>
<dbReference type="AlphaFoldDB" id="C7ZQN5"/>
<reference evidence="2 3" key="1">
    <citation type="journal article" date="2009" name="PLoS Genet.">
        <title>The genome of Nectria haematococca: contribution of supernumerary chromosomes to gene expansion.</title>
        <authorList>
            <person name="Coleman J.J."/>
            <person name="Rounsley S.D."/>
            <person name="Rodriguez-Carres M."/>
            <person name="Kuo A."/>
            <person name="Wasmann C.C."/>
            <person name="Grimwood J."/>
            <person name="Schmutz J."/>
            <person name="Taga M."/>
            <person name="White G.J."/>
            <person name="Zhou S."/>
            <person name="Schwartz D.C."/>
            <person name="Freitag M."/>
            <person name="Ma L.J."/>
            <person name="Danchin E.G."/>
            <person name="Henrissat B."/>
            <person name="Coutinho P.M."/>
            <person name="Nelson D.R."/>
            <person name="Straney D."/>
            <person name="Napoli C.A."/>
            <person name="Barker B.M."/>
            <person name="Gribskov M."/>
            <person name="Rep M."/>
            <person name="Kroken S."/>
            <person name="Molnar I."/>
            <person name="Rensing C."/>
            <person name="Kennell J.C."/>
            <person name="Zamora J."/>
            <person name="Farman M.L."/>
            <person name="Selker E.U."/>
            <person name="Salamov A."/>
            <person name="Shapiro H."/>
            <person name="Pangilinan J."/>
            <person name="Lindquist E."/>
            <person name="Lamers C."/>
            <person name="Grigoriev I.V."/>
            <person name="Geiser D.M."/>
            <person name="Covert S.F."/>
            <person name="Temporini E."/>
            <person name="Vanetten H.D."/>
        </authorList>
    </citation>
    <scope>NUCLEOTIDE SEQUENCE [LARGE SCALE GENOMIC DNA]</scope>
    <source>
        <strain evidence="3">ATCC MYA-4622 / CBS 123669 / FGSC 9596 / NRRL 45880 / 77-13-4</strain>
    </source>
</reference>
<keyword evidence="3" id="KW-1185">Reference proteome</keyword>
<dbReference type="RefSeq" id="XP_003039378.1">
    <property type="nucleotide sequence ID" value="XM_003039332.1"/>
</dbReference>
<dbReference type="HOGENOM" id="CLU_912444_0_0_1"/>
<name>C7ZQN5_FUSV7</name>
<sequence>MDIQGGEDPAPIWADEIPPGPPQIETAILIAIDDALTRLNRLGVTIRQSSRPQIDARATKFAAGHDLKSFSYMCANAVQSLYPGAHQSLKDYLSKSMTDRYARMLFFNARHKKLETRRETRIGLSPLPEIPSNETQAMLSITQPARTLKAKVLTNLAKASAAPSLSDLFSVNIQQIRSRLRAPDEASIKSRKTSSIQVNQRKYPPPPVANGDSNIFACEWCSEPLSMKTLSESNWRNPEALHLHLSESHNSDFPTVQLPAISRQSETEQPRAWKDCLLCCFPLEEQGNDGEAVRSQRPRILVSPA</sequence>
<dbReference type="Proteomes" id="UP000005206">
    <property type="component" value="Unassembled WGS sequence"/>
</dbReference>
<dbReference type="VEuPathDB" id="FungiDB:NECHADRAFT_89261"/>
<evidence type="ECO:0000313" key="3">
    <source>
        <dbReference type="Proteomes" id="UP000005206"/>
    </source>
</evidence>
<evidence type="ECO:0000313" key="2">
    <source>
        <dbReference type="EMBL" id="EEU33665.1"/>
    </source>
</evidence>
<dbReference type="eggNOG" id="KOG0198">
    <property type="taxonomic scope" value="Eukaryota"/>
</dbReference>
<evidence type="ECO:0000256" key="1">
    <source>
        <dbReference type="SAM" id="MobiDB-lite"/>
    </source>
</evidence>
<accession>C7ZQN5</accession>
<protein>
    <submittedName>
        <fullName evidence="2">Uncharacterized protein</fullName>
    </submittedName>
</protein>
<dbReference type="InParanoid" id="C7ZQN5"/>
<dbReference type="GeneID" id="9666898"/>
<dbReference type="EMBL" id="GG699004">
    <property type="protein sequence ID" value="EEU33665.1"/>
    <property type="molecule type" value="Genomic_DNA"/>
</dbReference>
<gene>
    <name evidence="2" type="ORF">NECHADRAFT_89261</name>
</gene>
<dbReference type="KEGG" id="nhe:NECHADRAFT_89261"/>